<gene>
    <name evidence="4" type="ORF">CEUTPL_LOCUS8946</name>
</gene>
<dbReference type="OrthoDB" id="10262375at2759"/>
<protein>
    <recommendedName>
        <fullName evidence="6">Tetratricopeptide repeat protein 18</fullName>
    </recommendedName>
</protein>
<evidence type="ECO:0000256" key="3">
    <source>
        <dbReference type="SAM" id="MobiDB-lite"/>
    </source>
</evidence>
<feature type="compositionally biased region" description="Basic and acidic residues" evidence="3">
    <location>
        <begin position="25"/>
        <end position="63"/>
    </location>
</feature>
<keyword evidence="2" id="KW-0802">TPR repeat</keyword>
<evidence type="ECO:0000256" key="2">
    <source>
        <dbReference type="ARBA" id="ARBA00022803"/>
    </source>
</evidence>
<dbReference type="GO" id="GO:0070062">
    <property type="term" value="C:extracellular exosome"/>
    <property type="evidence" value="ECO:0007669"/>
    <property type="project" value="TreeGrafter"/>
</dbReference>
<feature type="region of interest" description="Disordered" evidence="3">
    <location>
        <begin position="25"/>
        <end position="65"/>
    </location>
</feature>
<dbReference type="GO" id="GO:0060271">
    <property type="term" value="P:cilium assembly"/>
    <property type="evidence" value="ECO:0007669"/>
    <property type="project" value="TreeGrafter"/>
</dbReference>
<feature type="compositionally biased region" description="Basic and acidic residues" evidence="3">
    <location>
        <begin position="363"/>
        <end position="384"/>
    </location>
</feature>
<keyword evidence="1" id="KW-0677">Repeat</keyword>
<reference evidence="4" key="1">
    <citation type="submission" date="2022-01" db="EMBL/GenBank/DDBJ databases">
        <authorList>
            <person name="King R."/>
        </authorList>
    </citation>
    <scope>NUCLEOTIDE SEQUENCE</scope>
</reference>
<keyword evidence="5" id="KW-1185">Reference proteome</keyword>
<dbReference type="AlphaFoldDB" id="A0A9N9MPM1"/>
<evidence type="ECO:0000256" key="1">
    <source>
        <dbReference type="ARBA" id="ARBA00022737"/>
    </source>
</evidence>
<evidence type="ECO:0000313" key="4">
    <source>
        <dbReference type="EMBL" id="CAG9768408.1"/>
    </source>
</evidence>
<dbReference type="PANTHER" id="PTHR44314">
    <property type="entry name" value="CILIA- AND FLAGELLA-ASSOCIATED PROTEIN 70"/>
    <property type="match status" value="1"/>
</dbReference>
<dbReference type="PANTHER" id="PTHR44314:SF1">
    <property type="entry name" value="CILIA- AND FLAGELLA-ASSOCIATED PROTEIN 70"/>
    <property type="match status" value="1"/>
</dbReference>
<dbReference type="Gene3D" id="1.25.40.10">
    <property type="entry name" value="Tetratricopeptide repeat domain"/>
    <property type="match status" value="1"/>
</dbReference>
<dbReference type="SUPFAM" id="SSF48452">
    <property type="entry name" value="TPR-like"/>
    <property type="match status" value="1"/>
</dbReference>
<dbReference type="Proteomes" id="UP001152799">
    <property type="component" value="Chromosome 4"/>
</dbReference>
<dbReference type="InterPro" id="IPR052628">
    <property type="entry name" value="CFAP70"/>
</dbReference>
<sequence>MDSENLAKTVELLYLYISSTCKDKDCIGKIGKKDEDRKADEEISKSAASKDSKTTKTSKKTEPSENIPDIPIIKTEMYGLCVIDLIPLFHGETSFSETLIIKPINQPTSTPKNQPEISITIATKDNAKLINITNILYFTVESICNVPSLMLEQMDCTICVMLPLHNSAATPTIFHNPKITTREPFSGLEPKRWPGLHDVAFNANTTKYFIADSYEEITNKDNFNIKEAFKEGASRIEYNYLKRNVLYKSGKSELAAHISTHREIALEIFLTPASRKDKTFDEHLDRSSIRSTKNSPHLHLMAVIDVAALLYPGFSRLRIATPVKLFTYEEAAKTGLHGSFFLPKPSRDMPNVKALKVRVVDVSKKNKKSPEKKEKTPSKKDTKSLDSQQSANLEEPTQKICEQVYDEAGKPCFIIIEIELLNPLNPKIDIDELKTNLHSLQLDALQSSRSILSQDPADERYDYTIKEILDNLNQQWLEYNRVITTIPVPEFKMNFVEYLVRVGAYKSYTNSIITSVIYLMTTKYKCIEYYFKYHHGNYHNLLSELYAELIEKLHNTLNVMVCNEMRAKKVDRIISWDLSFFYAKEAAELKLYKLAERYFMDRIIVSNDTKENATFWFHFAIYNIEINNVEEAFRCVREAIALNCTCKYTLLLLGVLLAEKDNRQDAETCFLNTLILDPYWVAGWCILYCFYKKCDRPDGMEMALDMGKKLVKGYCSDKEHFETFEDLAWSWQNIPKSFFFNAAVLLLKMRLFSWVEMALAEILEPNNYGYVQYLLAIVNYYKKDFDHALECNNEAKASLELIPMTSHIFIICMCLARYRKIFPDCQFSDWIQTYV</sequence>
<evidence type="ECO:0000313" key="5">
    <source>
        <dbReference type="Proteomes" id="UP001152799"/>
    </source>
</evidence>
<accession>A0A9N9MPM1</accession>
<name>A0A9N9MPM1_9CUCU</name>
<dbReference type="InterPro" id="IPR011990">
    <property type="entry name" value="TPR-like_helical_dom_sf"/>
</dbReference>
<dbReference type="GO" id="GO:0003341">
    <property type="term" value="P:cilium movement"/>
    <property type="evidence" value="ECO:0007669"/>
    <property type="project" value="TreeGrafter"/>
</dbReference>
<feature type="region of interest" description="Disordered" evidence="3">
    <location>
        <begin position="363"/>
        <end position="394"/>
    </location>
</feature>
<organism evidence="4 5">
    <name type="scientific">Ceutorhynchus assimilis</name>
    <name type="common">cabbage seed weevil</name>
    <dbReference type="NCBI Taxonomy" id="467358"/>
    <lineage>
        <taxon>Eukaryota</taxon>
        <taxon>Metazoa</taxon>
        <taxon>Ecdysozoa</taxon>
        <taxon>Arthropoda</taxon>
        <taxon>Hexapoda</taxon>
        <taxon>Insecta</taxon>
        <taxon>Pterygota</taxon>
        <taxon>Neoptera</taxon>
        <taxon>Endopterygota</taxon>
        <taxon>Coleoptera</taxon>
        <taxon>Polyphaga</taxon>
        <taxon>Cucujiformia</taxon>
        <taxon>Curculionidae</taxon>
        <taxon>Ceutorhynchinae</taxon>
        <taxon>Ceutorhynchus</taxon>
    </lineage>
</organism>
<evidence type="ECO:0008006" key="6">
    <source>
        <dbReference type="Google" id="ProtNLM"/>
    </source>
</evidence>
<proteinExistence type="predicted"/>
<dbReference type="GO" id="GO:0031514">
    <property type="term" value="C:motile cilium"/>
    <property type="evidence" value="ECO:0007669"/>
    <property type="project" value="TreeGrafter"/>
</dbReference>
<dbReference type="EMBL" id="OU892280">
    <property type="protein sequence ID" value="CAG9768408.1"/>
    <property type="molecule type" value="Genomic_DNA"/>
</dbReference>